<name>A0ABZ2LYV9_9BACT</name>
<sequence length="296" mass="33224">MSYDLFFRARGPRVPSMEDMRTWFEKRPHYLFHGTADSGQAGYENEATGVYFQFDFEAVDHDPDAPPVLPIAFNMNFFRPHVFALEAEPEVAAFVRHFDLGVEDPQSAIPSADYDTEGFLRGWDKGNRAAYRIMIGDGARPPRQGNDASLWTLPSADIARTWRWNFGKGALAERMDRELIACFVPTILYLRSDMAPGRVLRAVAWDGSCGILLPEVDLVVRSSDEDGLGYIWMQDLAAALPPSSEWPDPRARVLSEELLGDAHRARMTSLFRPFQGARLEPSQVLDAELVAPSSAR</sequence>
<protein>
    <submittedName>
        <fullName evidence="1">Uncharacterized protein</fullName>
    </submittedName>
</protein>
<dbReference type="Proteomes" id="UP001370348">
    <property type="component" value="Chromosome"/>
</dbReference>
<evidence type="ECO:0000313" key="2">
    <source>
        <dbReference type="Proteomes" id="UP001370348"/>
    </source>
</evidence>
<organism evidence="1 2">
    <name type="scientific">Pendulispora albinea</name>
    <dbReference type="NCBI Taxonomy" id="2741071"/>
    <lineage>
        <taxon>Bacteria</taxon>
        <taxon>Pseudomonadati</taxon>
        <taxon>Myxococcota</taxon>
        <taxon>Myxococcia</taxon>
        <taxon>Myxococcales</taxon>
        <taxon>Sorangiineae</taxon>
        <taxon>Pendulisporaceae</taxon>
        <taxon>Pendulispora</taxon>
    </lineage>
</organism>
<proteinExistence type="predicted"/>
<dbReference type="RefSeq" id="WP_394825758.1">
    <property type="nucleotide sequence ID" value="NZ_CP089984.1"/>
</dbReference>
<reference evidence="1 2" key="1">
    <citation type="submission" date="2021-12" db="EMBL/GenBank/DDBJ databases">
        <title>Discovery of the Pendulisporaceae a myxobacterial family with distinct sporulation behavior and unique specialized metabolism.</title>
        <authorList>
            <person name="Garcia R."/>
            <person name="Popoff A."/>
            <person name="Bader C.D."/>
            <person name="Loehr J."/>
            <person name="Walesch S."/>
            <person name="Walt C."/>
            <person name="Boldt J."/>
            <person name="Bunk B."/>
            <person name="Haeckl F.J.F.P.J."/>
            <person name="Gunesch A.P."/>
            <person name="Birkelbach J."/>
            <person name="Nuebel U."/>
            <person name="Pietschmann T."/>
            <person name="Bach T."/>
            <person name="Mueller R."/>
        </authorList>
    </citation>
    <scope>NUCLEOTIDE SEQUENCE [LARGE SCALE GENOMIC DNA]</scope>
    <source>
        <strain evidence="1 2">MSr11954</strain>
    </source>
</reference>
<accession>A0ABZ2LYV9</accession>
<dbReference type="EMBL" id="CP089984">
    <property type="protein sequence ID" value="WXB16129.1"/>
    <property type="molecule type" value="Genomic_DNA"/>
</dbReference>
<gene>
    <name evidence="1" type="ORF">LZC94_02390</name>
</gene>
<evidence type="ECO:0000313" key="1">
    <source>
        <dbReference type="EMBL" id="WXB16129.1"/>
    </source>
</evidence>
<keyword evidence="2" id="KW-1185">Reference proteome</keyword>